<dbReference type="PANTHER" id="PTHR31308:SF3">
    <property type="entry name" value="ENDOGLYCOCERAMIDASE"/>
    <property type="match status" value="1"/>
</dbReference>
<gene>
    <name evidence="7" type="ORF">TrLO_g60</name>
</gene>
<dbReference type="Pfam" id="PF00150">
    <property type="entry name" value="Cellulase"/>
    <property type="match status" value="1"/>
</dbReference>
<evidence type="ECO:0000259" key="5">
    <source>
        <dbReference type="Pfam" id="PF00150"/>
    </source>
</evidence>
<dbReference type="InterPro" id="IPR052066">
    <property type="entry name" value="Glycosphingolipid_Hydrolases"/>
</dbReference>
<evidence type="ECO:0000259" key="6">
    <source>
        <dbReference type="Pfam" id="PF18564"/>
    </source>
</evidence>
<dbReference type="GO" id="GO:1901136">
    <property type="term" value="P:carbohydrate derivative catabolic process"/>
    <property type="evidence" value="ECO:0007669"/>
    <property type="project" value="UniProtKB-ARBA"/>
</dbReference>
<dbReference type="Proteomes" id="UP001165122">
    <property type="component" value="Unassembled WGS sequence"/>
</dbReference>
<evidence type="ECO:0000256" key="1">
    <source>
        <dbReference type="ARBA" id="ARBA00005641"/>
    </source>
</evidence>
<dbReference type="SUPFAM" id="SSF51445">
    <property type="entry name" value="(Trans)glycosidases"/>
    <property type="match status" value="1"/>
</dbReference>
<evidence type="ECO:0000313" key="8">
    <source>
        <dbReference type="Proteomes" id="UP001165122"/>
    </source>
</evidence>
<evidence type="ECO:0008006" key="9">
    <source>
        <dbReference type="Google" id="ProtNLM"/>
    </source>
</evidence>
<protein>
    <recommendedName>
        <fullName evidence="9">Glycoside hydrolase family 5 domain-containing protein</fullName>
    </recommendedName>
</protein>
<accession>A0A9W7CD88</accession>
<keyword evidence="2 4" id="KW-0378">Hydrolase</keyword>
<dbReference type="AlphaFoldDB" id="A0A9W7CD88"/>
<dbReference type="GO" id="GO:0004553">
    <property type="term" value="F:hydrolase activity, hydrolyzing O-glycosyl compounds"/>
    <property type="evidence" value="ECO:0007669"/>
    <property type="project" value="InterPro"/>
</dbReference>
<feature type="domain" description="Glycoside hydrolase family 5 C-terminal" evidence="6">
    <location>
        <begin position="400"/>
        <end position="488"/>
    </location>
</feature>
<organism evidence="7 8">
    <name type="scientific">Triparma laevis f. longispina</name>
    <dbReference type="NCBI Taxonomy" id="1714387"/>
    <lineage>
        <taxon>Eukaryota</taxon>
        <taxon>Sar</taxon>
        <taxon>Stramenopiles</taxon>
        <taxon>Ochrophyta</taxon>
        <taxon>Bolidophyceae</taxon>
        <taxon>Parmales</taxon>
        <taxon>Triparmaceae</taxon>
        <taxon>Triparma</taxon>
    </lineage>
</organism>
<dbReference type="GO" id="GO:0016042">
    <property type="term" value="P:lipid catabolic process"/>
    <property type="evidence" value="ECO:0007669"/>
    <property type="project" value="UniProtKB-ARBA"/>
</dbReference>
<dbReference type="GO" id="GO:0000272">
    <property type="term" value="P:polysaccharide catabolic process"/>
    <property type="evidence" value="ECO:0007669"/>
    <property type="project" value="InterPro"/>
</dbReference>
<dbReference type="InterPro" id="IPR041036">
    <property type="entry name" value="GH5_C"/>
</dbReference>
<sequence>MSRLLLTLTRIFRGLNDCSNSPRQGESQGPFDGSNYLPRVLLSNDTRLDELVNSYGFNSFRVQASWAALQPTPPMNGEFSVDADYLDALSSLVDKISSYGAYSLLDMHQDGLSTNYGSYDGIPLWLANLTVPRHAYPWPYKDALKSESDLTEAAGQNFGDIYHNKNGGLDSWAAAWGTFAERFANVDSVLGYELMNEPWAGDVYHDPTLFLPGISGEKSLQPAYDKVAESIRAVDNETLVFFEPIVWGMIHDSERTVQKLISSGFDHAPGGEQYGDKSVFSYHYYCWFAKNGDGSEYLEMEKKACDDFLGPAVFGAAKKTRERLGGASMMTEFGGAFFSPNPAVPEGRSQEELEWVLDKADEMLESWSFWDLAHFYDYPEPQPGCRNNDLDCLELRVLSRPYAQATAGILTKMHFDVESVVFEFEMIPDLSIEEPTEIFLPEHLYGVGFDVEIGGEGASGMVWDLCDDRPNAICVVNGGDGGSVTVTVTKRE</sequence>
<comment type="caution">
    <text evidence="7">The sequence shown here is derived from an EMBL/GenBank/DDBJ whole genome shotgun (WGS) entry which is preliminary data.</text>
</comment>
<proteinExistence type="inferred from homology"/>
<dbReference type="Pfam" id="PF18564">
    <property type="entry name" value="Glyco_hydro_5_C"/>
    <property type="match status" value="1"/>
</dbReference>
<feature type="domain" description="Glycoside hydrolase family 5" evidence="5">
    <location>
        <begin position="44"/>
        <end position="372"/>
    </location>
</feature>
<dbReference type="OrthoDB" id="1887033at2759"/>
<keyword evidence="3 4" id="KW-0326">Glycosidase</keyword>
<dbReference type="InterPro" id="IPR017853">
    <property type="entry name" value="GH"/>
</dbReference>
<reference evidence="8" key="1">
    <citation type="journal article" date="2023" name="Commun. Biol.">
        <title>Genome analysis of Parmales, the sister group of diatoms, reveals the evolutionary specialization of diatoms from phago-mixotrophs to photoautotrophs.</title>
        <authorList>
            <person name="Ban H."/>
            <person name="Sato S."/>
            <person name="Yoshikawa S."/>
            <person name="Yamada K."/>
            <person name="Nakamura Y."/>
            <person name="Ichinomiya M."/>
            <person name="Sato N."/>
            <person name="Blanc-Mathieu R."/>
            <person name="Endo H."/>
            <person name="Kuwata A."/>
            <person name="Ogata H."/>
        </authorList>
    </citation>
    <scope>NUCLEOTIDE SEQUENCE [LARGE SCALE GENOMIC DNA]</scope>
    <source>
        <strain evidence="8">NIES 3700</strain>
    </source>
</reference>
<dbReference type="Gene3D" id="3.20.20.80">
    <property type="entry name" value="Glycosidases"/>
    <property type="match status" value="1"/>
</dbReference>
<dbReference type="PANTHER" id="PTHR31308">
    <property type="match status" value="1"/>
</dbReference>
<dbReference type="InterPro" id="IPR001547">
    <property type="entry name" value="Glyco_hydro_5"/>
</dbReference>
<dbReference type="EMBL" id="BRXW01000044">
    <property type="protein sequence ID" value="GMI02506.1"/>
    <property type="molecule type" value="Genomic_DNA"/>
</dbReference>
<name>A0A9W7CD88_9STRA</name>
<comment type="similarity">
    <text evidence="1 4">Belongs to the glycosyl hydrolase 5 (cellulase A) family.</text>
</comment>
<evidence type="ECO:0000256" key="2">
    <source>
        <dbReference type="ARBA" id="ARBA00022801"/>
    </source>
</evidence>
<evidence type="ECO:0000256" key="4">
    <source>
        <dbReference type="RuleBase" id="RU361153"/>
    </source>
</evidence>
<keyword evidence="8" id="KW-1185">Reference proteome</keyword>
<dbReference type="Gene3D" id="2.60.40.1180">
    <property type="entry name" value="Golgi alpha-mannosidase II"/>
    <property type="match status" value="1"/>
</dbReference>
<dbReference type="InterPro" id="IPR013780">
    <property type="entry name" value="Glyco_hydro_b"/>
</dbReference>
<evidence type="ECO:0000313" key="7">
    <source>
        <dbReference type="EMBL" id="GMI02506.1"/>
    </source>
</evidence>
<evidence type="ECO:0000256" key="3">
    <source>
        <dbReference type="ARBA" id="ARBA00023295"/>
    </source>
</evidence>